<proteinExistence type="predicted"/>
<gene>
    <name evidence="3" type="ORF">U1T56_19460</name>
</gene>
<keyword evidence="1" id="KW-1133">Transmembrane helix</keyword>
<evidence type="ECO:0000259" key="2">
    <source>
        <dbReference type="Pfam" id="PF20530"/>
    </source>
</evidence>
<name>A0ABU8XY73_9PROT</name>
<sequence>MSRTEGTPPHPTARAVERLYRVCGLAPPIVLVAGDAPAFVRLLAATGARNVTALVVLLGLGSLVPGGLALVAGSSGEHDVSIQVLLLVLGVIVLLTAFGPCEGSEPTQARLRADRGAVLLLTAAAAAAFAALAGSLRAGVAAFASLASLMGVLRAAVLANGGLPGRLGLVRRHGIGLTALLGRPIDDVLARTFERALADAPGRTGRPVPPPAEEPGWNRLEELARRRLDWTQREHSLVLGRLVPAHRRRTLHAARQLTDPPPLLRAALTVDDVCEAAALFERAAVVLVRGEAADRPIASGWRRWWRPARSPYAEVLALLQASPVACLLLAMAPWRGLADRLLARLVAEDPDPGLRLEAMERIGFARFFAALGAAPLDRGPMGALFVTRSPLTPTALVRVEDTVPDEHGRPRVHWLPVPPHVATAHEAVAWTFGKSERDYRPVVET</sequence>
<dbReference type="Proteomes" id="UP001375743">
    <property type="component" value="Unassembled WGS sequence"/>
</dbReference>
<dbReference type="InterPro" id="IPR046633">
    <property type="entry name" value="DUF6745"/>
</dbReference>
<organism evidence="3 4">
    <name type="scientific">Benzoatithermus flavus</name>
    <dbReference type="NCBI Taxonomy" id="3108223"/>
    <lineage>
        <taxon>Bacteria</taxon>
        <taxon>Pseudomonadati</taxon>
        <taxon>Pseudomonadota</taxon>
        <taxon>Alphaproteobacteria</taxon>
        <taxon>Geminicoccales</taxon>
        <taxon>Geminicoccaceae</taxon>
        <taxon>Benzoatithermus</taxon>
    </lineage>
</organism>
<dbReference type="EMBL" id="JBBLZC010000025">
    <property type="protein sequence ID" value="MEK0085335.1"/>
    <property type="molecule type" value="Genomic_DNA"/>
</dbReference>
<keyword evidence="1" id="KW-0472">Membrane</keyword>
<accession>A0ABU8XY73</accession>
<protein>
    <submittedName>
        <fullName evidence="3">DUF6745 domain-containing protein</fullName>
    </submittedName>
</protein>
<evidence type="ECO:0000256" key="1">
    <source>
        <dbReference type="SAM" id="Phobius"/>
    </source>
</evidence>
<feature type="domain" description="DUF6745" evidence="2">
    <location>
        <begin position="340"/>
        <end position="445"/>
    </location>
</feature>
<dbReference type="Pfam" id="PF20530">
    <property type="entry name" value="DUF6745"/>
    <property type="match status" value="1"/>
</dbReference>
<feature type="transmembrane region" description="Helical" evidence="1">
    <location>
        <begin position="118"/>
        <end position="136"/>
    </location>
</feature>
<feature type="transmembrane region" description="Helical" evidence="1">
    <location>
        <begin position="51"/>
        <end position="74"/>
    </location>
</feature>
<comment type="caution">
    <text evidence="3">The sequence shown here is derived from an EMBL/GenBank/DDBJ whole genome shotgun (WGS) entry which is preliminary data.</text>
</comment>
<keyword evidence="1" id="KW-0812">Transmembrane</keyword>
<keyword evidence="4" id="KW-1185">Reference proteome</keyword>
<evidence type="ECO:0000313" key="3">
    <source>
        <dbReference type="EMBL" id="MEK0085335.1"/>
    </source>
</evidence>
<reference evidence="3 4" key="1">
    <citation type="submission" date="2024-01" db="EMBL/GenBank/DDBJ databases">
        <title>Multi-omics insights into the function and evolution of sodium benzoate biodegradation pathways in Benzoatithermus flavus gen. nov., sp. nov. from hot spring.</title>
        <authorList>
            <person name="Hu C.-J."/>
            <person name="Li W.-J."/>
        </authorList>
    </citation>
    <scope>NUCLEOTIDE SEQUENCE [LARGE SCALE GENOMIC DNA]</scope>
    <source>
        <strain evidence="3 4">SYSU G07066</strain>
    </source>
</reference>
<feature type="transmembrane region" description="Helical" evidence="1">
    <location>
        <begin position="80"/>
        <end position="98"/>
    </location>
</feature>
<feature type="transmembrane region" description="Helical" evidence="1">
    <location>
        <begin position="312"/>
        <end position="334"/>
    </location>
</feature>
<evidence type="ECO:0000313" key="4">
    <source>
        <dbReference type="Proteomes" id="UP001375743"/>
    </source>
</evidence>
<dbReference type="RefSeq" id="WP_418161183.1">
    <property type="nucleotide sequence ID" value="NZ_JBBLZC010000025.1"/>
</dbReference>
<feature type="transmembrane region" description="Helical" evidence="1">
    <location>
        <begin position="142"/>
        <end position="163"/>
    </location>
</feature>